<dbReference type="EMBL" id="LR796845">
    <property type="protein sequence ID" value="CAB4169606.1"/>
    <property type="molecule type" value="Genomic_DNA"/>
</dbReference>
<reference evidence="2" key="1">
    <citation type="submission" date="2020-04" db="EMBL/GenBank/DDBJ databases">
        <authorList>
            <person name="Chiriac C."/>
            <person name="Salcher M."/>
            <person name="Ghai R."/>
            <person name="Kavagutti S V."/>
        </authorList>
    </citation>
    <scope>NUCLEOTIDE SEQUENCE</scope>
</reference>
<evidence type="ECO:0000313" key="2">
    <source>
        <dbReference type="EMBL" id="CAB4144261.1"/>
    </source>
</evidence>
<organism evidence="2">
    <name type="scientific">uncultured Caudovirales phage</name>
    <dbReference type="NCBI Taxonomy" id="2100421"/>
    <lineage>
        <taxon>Viruses</taxon>
        <taxon>Duplodnaviria</taxon>
        <taxon>Heunggongvirae</taxon>
        <taxon>Uroviricota</taxon>
        <taxon>Caudoviricetes</taxon>
        <taxon>Peduoviridae</taxon>
        <taxon>Maltschvirus</taxon>
        <taxon>Maltschvirus maltsch</taxon>
    </lineage>
</organism>
<evidence type="ECO:0000313" key="3">
    <source>
        <dbReference type="EMBL" id="CAB4169606.1"/>
    </source>
</evidence>
<sequence>MTVEQDLIVKLTTDRERARTLVQLLEHELNEALETIETLNSRIAGMTGVEAHG</sequence>
<dbReference type="EMBL" id="LR796438">
    <property type="protein sequence ID" value="CAB4144261.1"/>
    <property type="molecule type" value="Genomic_DNA"/>
</dbReference>
<evidence type="ECO:0000256" key="1">
    <source>
        <dbReference type="SAM" id="Coils"/>
    </source>
</evidence>
<gene>
    <name evidence="4" type="ORF">UFOVP1296_65</name>
    <name evidence="2" type="ORF">UFOVP471_29</name>
    <name evidence="3" type="ORF">UFOVP890_65</name>
</gene>
<protein>
    <submittedName>
        <fullName evidence="2">Uncharacterized protein</fullName>
    </submittedName>
</protein>
<keyword evidence="1" id="KW-0175">Coiled coil</keyword>
<evidence type="ECO:0000313" key="4">
    <source>
        <dbReference type="EMBL" id="CAB4196215.1"/>
    </source>
</evidence>
<feature type="coiled-coil region" evidence="1">
    <location>
        <begin position="8"/>
        <end position="42"/>
    </location>
</feature>
<proteinExistence type="predicted"/>
<accession>A0A6J5MDI8</accession>
<dbReference type="EMBL" id="LR797240">
    <property type="protein sequence ID" value="CAB4196215.1"/>
    <property type="molecule type" value="Genomic_DNA"/>
</dbReference>
<name>A0A6J5MDI8_9CAUD</name>